<dbReference type="InterPro" id="IPR036397">
    <property type="entry name" value="RNaseH_sf"/>
</dbReference>
<evidence type="ECO:0000259" key="1">
    <source>
        <dbReference type="Pfam" id="PF01498"/>
    </source>
</evidence>
<dbReference type="GO" id="GO:0015074">
    <property type="term" value="P:DNA integration"/>
    <property type="evidence" value="ECO:0007669"/>
    <property type="project" value="InterPro"/>
</dbReference>
<dbReference type="InterPro" id="IPR002492">
    <property type="entry name" value="Transposase_Tc1-like"/>
</dbReference>
<evidence type="ECO:0000313" key="2">
    <source>
        <dbReference type="EMBL" id="EZA49480.1"/>
    </source>
</evidence>
<keyword evidence="3" id="KW-1185">Reference proteome</keyword>
<name>A0A026W0I4_OOCBI</name>
<reference evidence="2 3" key="1">
    <citation type="journal article" date="2014" name="Curr. Biol.">
        <title>The genome of the clonal raider ant Cerapachys biroi.</title>
        <authorList>
            <person name="Oxley P.R."/>
            <person name="Ji L."/>
            <person name="Fetter-Pruneda I."/>
            <person name="McKenzie S.K."/>
            <person name="Li C."/>
            <person name="Hu H."/>
            <person name="Zhang G."/>
            <person name="Kronauer D.J."/>
        </authorList>
    </citation>
    <scope>NUCLEOTIDE SEQUENCE [LARGE SCALE GENOMIC DNA]</scope>
</reference>
<protein>
    <recommendedName>
        <fullName evidence="1">Transposase Tc1-like domain-containing protein</fullName>
    </recommendedName>
</protein>
<sequence length="164" mass="18982">MIVRQVTQNRFVCARRIAGDINYGRQYPISASTIRNRLREAGLHARRPVQVPYLTHQPYVLPIRNRIGQRFRLVHDNARPHTARYTQQFLRNHQIDTLLHPPMSFESNRACLGYVRAPSTRKLSQHRRFGFACHSSLPNLAANPSKSNTSLHQYAKSIVSSHFE</sequence>
<dbReference type="AlphaFoldDB" id="A0A026W0I4"/>
<dbReference type="GO" id="GO:0006313">
    <property type="term" value="P:DNA transposition"/>
    <property type="evidence" value="ECO:0007669"/>
    <property type="project" value="InterPro"/>
</dbReference>
<dbReference type="Pfam" id="PF01498">
    <property type="entry name" value="HTH_Tnp_Tc3_2"/>
    <property type="match status" value="1"/>
</dbReference>
<evidence type="ECO:0000313" key="3">
    <source>
        <dbReference type="Proteomes" id="UP000053097"/>
    </source>
</evidence>
<organism evidence="2 3">
    <name type="scientific">Ooceraea biroi</name>
    <name type="common">Clonal raider ant</name>
    <name type="synonym">Cerapachys biroi</name>
    <dbReference type="NCBI Taxonomy" id="2015173"/>
    <lineage>
        <taxon>Eukaryota</taxon>
        <taxon>Metazoa</taxon>
        <taxon>Ecdysozoa</taxon>
        <taxon>Arthropoda</taxon>
        <taxon>Hexapoda</taxon>
        <taxon>Insecta</taxon>
        <taxon>Pterygota</taxon>
        <taxon>Neoptera</taxon>
        <taxon>Endopterygota</taxon>
        <taxon>Hymenoptera</taxon>
        <taxon>Apocrita</taxon>
        <taxon>Aculeata</taxon>
        <taxon>Formicoidea</taxon>
        <taxon>Formicidae</taxon>
        <taxon>Dorylinae</taxon>
        <taxon>Ooceraea</taxon>
    </lineage>
</organism>
<dbReference type="EMBL" id="KK107512">
    <property type="protein sequence ID" value="EZA49480.1"/>
    <property type="molecule type" value="Genomic_DNA"/>
</dbReference>
<accession>A0A026W0I4</accession>
<feature type="domain" description="Transposase Tc1-like" evidence="1">
    <location>
        <begin position="1"/>
        <end position="57"/>
    </location>
</feature>
<dbReference type="Gene3D" id="3.30.420.10">
    <property type="entry name" value="Ribonuclease H-like superfamily/Ribonuclease H"/>
    <property type="match status" value="1"/>
</dbReference>
<dbReference type="GO" id="GO:0003677">
    <property type="term" value="F:DNA binding"/>
    <property type="evidence" value="ECO:0007669"/>
    <property type="project" value="InterPro"/>
</dbReference>
<dbReference type="STRING" id="2015173.A0A026W0I4"/>
<dbReference type="Proteomes" id="UP000053097">
    <property type="component" value="Unassembled WGS sequence"/>
</dbReference>
<proteinExistence type="predicted"/>
<gene>
    <name evidence="2" type="ORF">X777_12274</name>
</gene>